<feature type="signal peptide" evidence="16">
    <location>
        <begin position="1"/>
        <end position="23"/>
    </location>
</feature>
<dbReference type="InterPro" id="IPR001457">
    <property type="entry name" value="NADH_UbQ/plastoQ_OxRdtase_su6"/>
</dbReference>
<comment type="function">
    <text evidence="15">Core subunit of the mitochondrial membrane respiratory chain NADH dehydrogenase (Complex I) which catalyzes electron transfer from NADH through the respiratory chain, using ubiquinone as an electron acceptor. Essential for the catalytic activity and assembly of complex I.</text>
</comment>
<evidence type="ECO:0000256" key="7">
    <source>
        <dbReference type="ARBA" id="ARBA00022692"/>
    </source>
</evidence>
<dbReference type="PANTHER" id="PTHR11435">
    <property type="entry name" value="NADH UBIQUINONE OXIDOREDUCTASE SUBUNIT ND6"/>
    <property type="match status" value="1"/>
</dbReference>
<feature type="transmembrane region" description="Helical" evidence="15">
    <location>
        <begin position="48"/>
        <end position="73"/>
    </location>
</feature>
<keyword evidence="16" id="KW-0732">Signal</keyword>
<evidence type="ECO:0000256" key="2">
    <source>
        <dbReference type="ARBA" id="ARBA00005698"/>
    </source>
</evidence>
<protein>
    <recommendedName>
        <fullName evidence="4 15">NADH-ubiquinone oxidoreductase chain 6</fullName>
        <ecNumber evidence="3 15">7.1.1.2</ecNumber>
    </recommendedName>
</protein>
<dbReference type="AlphaFoldDB" id="A0A518LYA0"/>
<evidence type="ECO:0000256" key="8">
    <source>
        <dbReference type="ARBA" id="ARBA00022967"/>
    </source>
</evidence>
<reference evidence="17" key="1">
    <citation type="journal article" date="2019" name="Cell">
        <title>Relaxed Selection Limits Lifespan by Increasing Mutation Load.</title>
        <authorList>
            <person name="Cui R."/>
            <person name="Medeiros T."/>
            <person name="Willemsen D."/>
            <person name="Iasi L.N.M."/>
            <person name="Collier G.E."/>
            <person name="Graef M."/>
            <person name="Reichard M."/>
            <person name="Valenzano D.R."/>
        </authorList>
    </citation>
    <scope>NUCLEOTIDE SEQUENCE</scope>
    <source>
        <strain evidence="17">Kayuni state farm</strain>
    </source>
</reference>
<comment type="catalytic activity">
    <reaction evidence="14 15">
        <text>a ubiquinone + NADH + 5 H(+)(in) = a ubiquinol + NAD(+) + 4 H(+)(out)</text>
        <dbReference type="Rhea" id="RHEA:29091"/>
        <dbReference type="Rhea" id="RHEA-COMP:9565"/>
        <dbReference type="Rhea" id="RHEA-COMP:9566"/>
        <dbReference type="ChEBI" id="CHEBI:15378"/>
        <dbReference type="ChEBI" id="CHEBI:16389"/>
        <dbReference type="ChEBI" id="CHEBI:17976"/>
        <dbReference type="ChEBI" id="CHEBI:57540"/>
        <dbReference type="ChEBI" id="CHEBI:57945"/>
        <dbReference type="EC" id="7.1.1.2"/>
    </reaction>
</comment>
<evidence type="ECO:0000256" key="9">
    <source>
        <dbReference type="ARBA" id="ARBA00022982"/>
    </source>
</evidence>
<sequence>MSLMVCANLIMLVLGLAWVASNSSPYFCALALVFTAGAACGLLAMLGGTFFSLILFLMYVGGMLVVFGYSAALAADPFPETLGSFYVLSSMIFFIFLASLIIFAAWKVSGGFLFLLTGDLSFSTTQNDTSGVSLMYFYGGAVLVLAGAVLLLGLIVVLLVTRGLSDAALRLG</sequence>
<dbReference type="Pfam" id="PF00499">
    <property type="entry name" value="Oxidored_q3"/>
    <property type="match status" value="1"/>
</dbReference>
<evidence type="ECO:0000256" key="15">
    <source>
        <dbReference type="RuleBase" id="RU004430"/>
    </source>
</evidence>
<dbReference type="InterPro" id="IPR050269">
    <property type="entry name" value="ComplexI_Subunit6"/>
</dbReference>
<feature type="transmembrane region" description="Helical" evidence="15">
    <location>
        <begin position="135"/>
        <end position="160"/>
    </location>
</feature>
<keyword evidence="11 15" id="KW-0520">NAD</keyword>
<evidence type="ECO:0000256" key="12">
    <source>
        <dbReference type="ARBA" id="ARBA00023128"/>
    </source>
</evidence>
<comment type="similarity">
    <text evidence="2 15">Belongs to the complex I subunit 6 family.</text>
</comment>
<keyword evidence="5 15" id="KW-0813">Transport</keyword>
<accession>A0A518LYA0</accession>
<evidence type="ECO:0000256" key="5">
    <source>
        <dbReference type="ARBA" id="ARBA00022448"/>
    </source>
</evidence>
<geneLocation type="mitochondrion" evidence="17"/>
<dbReference type="RefSeq" id="YP_009685931.1">
    <property type="nucleotide sequence ID" value="NC_044457.1"/>
</dbReference>
<evidence type="ECO:0000256" key="16">
    <source>
        <dbReference type="SAM" id="SignalP"/>
    </source>
</evidence>
<dbReference type="GeneID" id="41660343"/>
<evidence type="ECO:0000313" key="17">
    <source>
        <dbReference type="EMBL" id="QDW10617.1"/>
    </source>
</evidence>
<dbReference type="EMBL" id="MK784244">
    <property type="protein sequence ID" value="QDW10617.1"/>
    <property type="molecule type" value="Genomic_DNA"/>
</dbReference>
<dbReference type="EC" id="7.1.1.2" evidence="3 15"/>
<keyword evidence="15" id="KW-0830">Ubiquinone</keyword>
<organism evidence="17">
    <name type="scientific">Nothobranchius kafuensis</name>
    <name type="common">Kafue killifish</name>
    <dbReference type="NCBI Taxonomy" id="52582"/>
    <lineage>
        <taxon>Eukaryota</taxon>
        <taxon>Metazoa</taxon>
        <taxon>Chordata</taxon>
        <taxon>Craniata</taxon>
        <taxon>Vertebrata</taxon>
        <taxon>Euteleostomi</taxon>
        <taxon>Actinopterygii</taxon>
        <taxon>Neopterygii</taxon>
        <taxon>Teleostei</taxon>
        <taxon>Neoteleostei</taxon>
        <taxon>Acanthomorphata</taxon>
        <taxon>Ovalentaria</taxon>
        <taxon>Atherinomorphae</taxon>
        <taxon>Cyprinodontiformes</taxon>
        <taxon>Nothobranchiidae</taxon>
        <taxon>Nothobranchius</taxon>
    </lineage>
</organism>
<dbReference type="GO" id="GO:0008137">
    <property type="term" value="F:NADH dehydrogenase (ubiquinone) activity"/>
    <property type="evidence" value="ECO:0007669"/>
    <property type="project" value="UniProtKB-UniRule"/>
</dbReference>
<keyword evidence="6 15" id="KW-0679">Respiratory chain</keyword>
<keyword evidence="8 15" id="KW-1278">Translocase</keyword>
<gene>
    <name evidence="17" type="primary">ND6</name>
</gene>
<dbReference type="PANTHER" id="PTHR11435:SF1">
    <property type="entry name" value="NADH-UBIQUINONE OXIDOREDUCTASE CHAIN 6"/>
    <property type="match status" value="1"/>
</dbReference>
<evidence type="ECO:0000256" key="4">
    <source>
        <dbReference type="ARBA" id="ARBA00021095"/>
    </source>
</evidence>
<name>A0A518LYA0_9TELE</name>
<evidence type="ECO:0000256" key="13">
    <source>
        <dbReference type="ARBA" id="ARBA00023136"/>
    </source>
</evidence>
<evidence type="ECO:0000256" key="1">
    <source>
        <dbReference type="ARBA" id="ARBA00004225"/>
    </source>
</evidence>
<keyword evidence="9 15" id="KW-0249">Electron transport</keyword>
<evidence type="ECO:0000256" key="6">
    <source>
        <dbReference type="ARBA" id="ARBA00022660"/>
    </source>
</evidence>
<keyword evidence="10 15" id="KW-1133">Transmembrane helix</keyword>
<proteinExistence type="inferred from homology"/>
<keyword evidence="7 15" id="KW-0812">Transmembrane</keyword>
<evidence type="ECO:0000256" key="10">
    <source>
        <dbReference type="ARBA" id="ARBA00022989"/>
    </source>
</evidence>
<keyword evidence="12 15" id="KW-0496">Mitochondrion</keyword>
<evidence type="ECO:0000256" key="3">
    <source>
        <dbReference type="ARBA" id="ARBA00012944"/>
    </source>
</evidence>
<evidence type="ECO:0000256" key="14">
    <source>
        <dbReference type="ARBA" id="ARBA00049551"/>
    </source>
</evidence>
<dbReference type="CTD" id="4541"/>
<comment type="subcellular location">
    <subcellularLocation>
        <location evidence="1 15">Mitochondrion membrane</location>
        <topology evidence="1 15">Multi-pass membrane protein</topology>
    </subcellularLocation>
</comment>
<keyword evidence="13 15" id="KW-0472">Membrane</keyword>
<feature type="chain" id="PRO_5021774590" description="NADH-ubiquinone oxidoreductase chain 6" evidence="16">
    <location>
        <begin position="24"/>
        <end position="172"/>
    </location>
</feature>
<feature type="transmembrane region" description="Helical" evidence="15">
    <location>
        <begin position="85"/>
        <end position="106"/>
    </location>
</feature>
<evidence type="ECO:0000256" key="11">
    <source>
        <dbReference type="ARBA" id="ARBA00023027"/>
    </source>
</evidence>
<dbReference type="GO" id="GO:0031966">
    <property type="term" value="C:mitochondrial membrane"/>
    <property type="evidence" value="ECO:0007669"/>
    <property type="project" value="UniProtKB-SubCell"/>
</dbReference>